<reference evidence="2" key="1">
    <citation type="submission" date="2014-08" db="EMBL/GenBank/DDBJ databases">
        <authorList>
            <person name="Murali S."/>
            <person name="Richards S."/>
            <person name="Bandaranaike D."/>
            <person name="Bellair M."/>
            <person name="Blankenburg K."/>
            <person name="Chao H."/>
            <person name="Dinh H."/>
            <person name="Doddapaneni H."/>
            <person name="Dugan-Rocha S."/>
            <person name="Elkadiri S."/>
            <person name="Gnanaolivu R."/>
            <person name="Hughes D."/>
            <person name="Lee S."/>
            <person name="Li M."/>
            <person name="Ming W."/>
            <person name="Munidasa M."/>
            <person name="Muniz J."/>
            <person name="Nguyen L."/>
            <person name="Osuji N."/>
            <person name="Pu L.-L."/>
            <person name="Puazo M."/>
            <person name="Skinner E."/>
            <person name="Qu C."/>
            <person name="Quiroz J."/>
            <person name="Raj R."/>
            <person name="Weissenberger G."/>
            <person name="Xin Y."/>
            <person name="Zou X."/>
            <person name="Han Y."/>
            <person name="Worley K."/>
            <person name="Muzny D."/>
            <person name="Gibbs R."/>
        </authorList>
    </citation>
    <scope>NUCLEOTIDE SEQUENCE</scope>
    <source>
        <strain evidence="2">HAZT.00-mixed</strain>
        <tissue evidence="2">Whole organism</tissue>
    </source>
</reference>
<comment type="caution">
    <text evidence="2">The sequence shown here is derived from an EMBL/GenBank/DDBJ whole genome shotgun (WGS) entry which is preliminary data.</text>
</comment>
<sequence length="125" mass="14299">MLHDVGFTITIKPPTGESFEIQVSSLELVQEIHQLLMDREDTSHRTCFSLYLDDVKLDNFAELKTIPGLKEGCVLHIKENPYTVREARIHIRHVRDLLKSLDDVDAYSGTELGYLYIRTTPLTAV</sequence>
<dbReference type="PANTHER" id="PTHR12601">
    <property type="entry name" value="EUKARYOTIC TRANSLATION INITIATION FACTOR 3 SUBUNIT EIF-3"/>
    <property type="match status" value="1"/>
</dbReference>
<reference evidence="2" key="2">
    <citation type="journal article" date="2018" name="Environ. Sci. Technol.">
        <title>The Toxicogenome of Hyalella azteca: A Model for Sediment Ecotoxicology and Evolutionary Toxicology.</title>
        <authorList>
            <person name="Poynton H.C."/>
            <person name="Hasenbein S."/>
            <person name="Benoit J.B."/>
            <person name="Sepulveda M.S."/>
            <person name="Poelchau M.F."/>
            <person name="Hughes D.S.T."/>
            <person name="Murali S.C."/>
            <person name="Chen S."/>
            <person name="Glastad K.M."/>
            <person name="Goodisman M.A.D."/>
            <person name="Werren J.H."/>
            <person name="Vineis J.H."/>
            <person name="Bowen J.L."/>
            <person name="Friedrich M."/>
            <person name="Jones J."/>
            <person name="Robertson H.M."/>
            <person name="Feyereisen R."/>
            <person name="Mechler-Hickson A."/>
            <person name="Mathers N."/>
            <person name="Lee C.E."/>
            <person name="Colbourne J.K."/>
            <person name="Biales A."/>
            <person name="Johnston J.S."/>
            <person name="Wellborn G.A."/>
            <person name="Rosendale A.J."/>
            <person name="Cridge A.G."/>
            <person name="Munoz-Torres M.C."/>
            <person name="Bain P.A."/>
            <person name="Manny A.R."/>
            <person name="Major K.M."/>
            <person name="Lambert F.N."/>
            <person name="Vulpe C.D."/>
            <person name="Tuck P."/>
            <person name="Blalock B.J."/>
            <person name="Lin Y.Y."/>
            <person name="Smith M.E."/>
            <person name="Ochoa-Acuna H."/>
            <person name="Chen M.M."/>
            <person name="Childers C.P."/>
            <person name="Qu J."/>
            <person name="Dugan S."/>
            <person name="Lee S.L."/>
            <person name="Chao H."/>
            <person name="Dinh H."/>
            <person name="Han Y."/>
            <person name="Doddapaneni H."/>
            <person name="Worley K.C."/>
            <person name="Muzny D.M."/>
            <person name="Gibbs R.A."/>
            <person name="Richards S."/>
        </authorList>
    </citation>
    <scope>NUCLEOTIDE SEQUENCE</scope>
    <source>
        <strain evidence="2">HAZT.00-mixed</strain>
        <tissue evidence="2">Whole organism</tissue>
    </source>
</reference>
<dbReference type="GO" id="GO:0003729">
    <property type="term" value="F:mRNA binding"/>
    <property type="evidence" value="ECO:0007669"/>
    <property type="project" value="TreeGrafter"/>
</dbReference>
<dbReference type="InterPro" id="IPR027523">
    <property type="entry name" value="CLU_prot"/>
</dbReference>
<name>A0A6A0H1E7_HYAAZ</name>
<dbReference type="OrthoDB" id="1414216at2759"/>
<dbReference type="SUPFAM" id="SSF54236">
    <property type="entry name" value="Ubiquitin-like"/>
    <property type="match status" value="1"/>
</dbReference>
<evidence type="ECO:0000259" key="1">
    <source>
        <dbReference type="Pfam" id="PF15044"/>
    </source>
</evidence>
<evidence type="ECO:0000313" key="2">
    <source>
        <dbReference type="EMBL" id="KAA0195925.1"/>
    </source>
</evidence>
<dbReference type="AlphaFoldDB" id="A0A6A0H1E7"/>
<proteinExistence type="predicted"/>
<dbReference type="InterPro" id="IPR028275">
    <property type="entry name" value="CLU_N"/>
</dbReference>
<dbReference type="GO" id="GO:0005737">
    <property type="term" value="C:cytoplasm"/>
    <property type="evidence" value="ECO:0007669"/>
    <property type="project" value="TreeGrafter"/>
</dbReference>
<dbReference type="Proteomes" id="UP000711488">
    <property type="component" value="Unassembled WGS sequence"/>
</dbReference>
<protein>
    <recommendedName>
        <fullName evidence="1">Clustered mitochondria protein N-terminal domain-containing protein</fullName>
    </recommendedName>
</protein>
<dbReference type="GO" id="GO:0048312">
    <property type="term" value="P:intracellular distribution of mitochondria"/>
    <property type="evidence" value="ECO:0007669"/>
    <property type="project" value="TreeGrafter"/>
</dbReference>
<dbReference type="EMBL" id="JQDR03009259">
    <property type="protein sequence ID" value="KAA0195925.1"/>
    <property type="molecule type" value="Genomic_DNA"/>
</dbReference>
<dbReference type="Pfam" id="PF15044">
    <property type="entry name" value="CLU_N"/>
    <property type="match status" value="1"/>
</dbReference>
<accession>A0A6A0H1E7</accession>
<organism evidence="2">
    <name type="scientific">Hyalella azteca</name>
    <name type="common">Amphipod</name>
    <dbReference type="NCBI Taxonomy" id="294128"/>
    <lineage>
        <taxon>Eukaryota</taxon>
        <taxon>Metazoa</taxon>
        <taxon>Ecdysozoa</taxon>
        <taxon>Arthropoda</taxon>
        <taxon>Crustacea</taxon>
        <taxon>Multicrustacea</taxon>
        <taxon>Malacostraca</taxon>
        <taxon>Eumalacostraca</taxon>
        <taxon>Peracarida</taxon>
        <taxon>Amphipoda</taxon>
        <taxon>Senticaudata</taxon>
        <taxon>Talitrida</taxon>
        <taxon>Talitroidea</taxon>
        <taxon>Hyalellidae</taxon>
        <taxon>Hyalella</taxon>
    </lineage>
</organism>
<feature type="domain" description="Clustered mitochondria protein N-terminal" evidence="1">
    <location>
        <begin position="28"/>
        <end position="97"/>
    </location>
</feature>
<dbReference type="PANTHER" id="PTHR12601:SF6">
    <property type="entry name" value="CLUSTERED MITOCHONDRIA PROTEIN HOMOLOG"/>
    <property type="match status" value="1"/>
</dbReference>
<dbReference type="InterPro" id="IPR029071">
    <property type="entry name" value="Ubiquitin-like_domsf"/>
</dbReference>
<gene>
    <name evidence="2" type="ORF">HAZT_HAZT007123</name>
</gene>
<reference evidence="2" key="3">
    <citation type="submission" date="2019-06" db="EMBL/GenBank/DDBJ databases">
        <authorList>
            <person name="Poynton C."/>
            <person name="Hasenbein S."/>
            <person name="Benoit J.B."/>
            <person name="Sepulveda M.S."/>
            <person name="Poelchau M.F."/>
            <person name="Murali S.C."/>
            <person name="Chen S."/>
            <person name="Glastad K.M."/>
            <person name="Werren J.H."/>
            <person name="Vineis J.H."/>
            <person name="Bowen J.L."/>
            <person name="Friedrich M."/>
            <person name="Jones J."/>
            <person name="Robertson H.M."/>
            <person name="Feyereisen R."/>
            <person name="Mechler-Hickson A."/>
            <person name="Mathers N."/>
            <person name="Lee C.E."/>
            <person name="Colbourne J.K."/>
            <person name="Biales A."/>
            <person name="Johnston J.S."/>
            <person name="Wellborn G.A."/>
            <person name="Rosendale A.J."/>
            <person name="Cridge A.G."/>
            <person name="Munoz-Torres M.C."/>
            <person name="Bain P.A."/>
            <person name="Manny A.R."/>
            <person name="Major K.M."/>
            <person name="Lambert F.N."/>
            <person name="Vulpe C.D."/>
            <person name="Tuck P."/>
            <person name="Blalock B.J."/>
            <person name="Lin Y.-Y."/>
            <person name="Smith M.E."/>
            <person name="Ochoa-Acuna H."/>
            <person name="Chen M.-J.M."/>
            <person name="Childers C.P."/>
            <person name="Qu J."/>
            <person name="Dugan S."/>
            <person name="Lee S.L."/>
            <person name="Chao H."/>
            <person name="Dinh H."/>
            <person name="Han Y."/>
            <person name="Doddapaneni H."/>
            <person name="Worley K.C."/>
            <person name="Muzny D.M."/>
            <person name="Gibbs R.A."/>
            <person name="Richards S."/>
        </authorList>
    </citation>
    <scope>NUCLEOTIDE SEQUENCE</scope>
    <source>
        <strain evidence="2">HAZT.00-mixed</strain>
        <tissue evidence="2">Whole organism</tissue>
    </source>
</reference>